<reference evidence="4" key="2">
    <citation type="submission" date="2013-04" db="EMBL/GenBank/DDBJ databases">
        <title>Genomic mechanisms accounting for the adaptation to parasitism in nematode-trapping fungi.</title>
        <authorList>
            <person name="Ahren D.G."/>
        </authorList>
    </citation>
    <scope>NUCLEOTIDE SEQUENCE [LARGE SCALE GENOMIC DNA]</scope>
    <source>
        <strain evidence="4">CBS 200.50</strain>
    </source>
</reference>
<dbReference type="OrthoDB" id="5493921at2759"/>
<name>S8C177_DACHA</name>
<feature type="compositionally biased region" description="Low complexity" evidence="1">
    <location>
        <begin position="218"/>
        <end position="229"/>
    </location>
</feature>
<dbReference type="AlphaFoldDB" id="S8C177"/>
<feature type="compositionally biased region" description="Basic residues" evidence="1">
    <location>
        <begin position="197"/>
        <end position="212"/>
    </location>
</feature>
<evidence type="ECO:0000256" key="2">
    <source>
        <dbReference type="SAM" id="SignalP"/>
    </source>
</evidence>
<evidence type="ECO:0000313" key="3">
    <source>
        <dbReference type="EMBL" id="EPS45498.1"/>
    </source>
</evidence>
<protein>
    <submittedName>
        <fullName evidence="3">Uncharacterized protein</fullName>
    </submittedName>
</protein>
<feature type="region of interest" description="Disordered" evidence="1">
    <location>
        <begin position="98"/>
        <end position="117"/>
    </location>
</feature>
<dbReference type="HOGENOM" id="CLU_1209788_0_0_1"/>
<gene>
    <name evidence="3" type="ORF">H072_541</name>
</gene>
<dbReference type="EMBL" id="AQGS01000014">
    <property type="protein sequence ID" value="EPS45498.1"/>
    <property type="molecule type" value="Genomic_DNA"/>
</dbReference>
<reference evidence="3 4" key="1">
    <citation type="journal article" date="2013" name="PLoS Genet.">
        <title>Genomic mechanisms accounting for the adaptation to parasitism in nematode-trapping fungi.</title>
        <authorList>
            <person name="Meerupati T."/>
            <person name="Andersson K.M."/>
            <person name="Friman E."/>
            <person name="Kumar D."/>
            <person name="Tunlid A."/>
            <person name="Ahren D."/>
        </authorList>
    </citation>
    <scope>NUCLEOTIDE SEQUENCE [LARGE SCALE GENOMIC DNA]</scope>
    <source>
        <strain evidence="3 4">CBS 200.50</strain>
    </source>
</reference>
<sequence length="229" mass="23864">MKSSYILSAFALVSATAFAAPMDTLAARQAAVPAAQAAVGIQPAAAQAATAAPVLPAAQATPAVAAVPAKQPVPAVAAAPVNQVLPIATAPKTPLTPGTAGTTPATNNVAVGAPKQGTDGERIKMRMMKHMQDMSPEKQQFFNGLKPEVWDQMAALQKKTQDLKNQKNNAWNTLMSGKLPDFNNLPTTRPEGGNGNGHRRGGRRHGGRRHRNNGGEGNMNNGGNNQKQQ</sequence>
<feature type="region of interest" description="Disordered" evidence="1">
    <location>
        <begin position="173"/>
        <end position="229"/>
    </location>
</feature>
<organism evidence="3 4">
    <name type="scientific">Dactylellina haptotyla (strain CBS 200.50)</name>
    <name type="common">Nematode-trapping fungus</name>
    <name type="synonym">Monacrosporium haptotylum</name>
    <dbReference type="NCBI Taxonomy" id="1284197"/>
    <lineage>
        <taxon>Eukaryota</taxon>
        <taxon>Fungi</taxon>
        <taxon>Dikarya</taxon>
        <taxon>Ascomycota</taxon>
        <taxon>Pezizomycotina</taxon>
        <taxon>Orbiliomycetes</taxon>
        <taxon>Orbiliales</taxon>
        <taxon>Orbiliaceae</taxon>
        <taxon>Dactylellina</taxon>
    </lineage>
</organism>
<keyword evidence="4" id="KW-1185">Reference proteome</keyword>
<evidence type="ECO:0000256" key="1">
    <source>
        <dbReference type="SAM" id="MobiDB-lite"/>
    </source>
</evidence>
<keyword evidence="2" id="KW-0732">Signal</keyword>
<feature type="signal peptide" evidence="2">
    <location>
        <begin position="1"/>
        <end position="19"/>
    </location>
</feature>
<comment type="caution">
    <text evidence="3">The sequence shown here is derived from an EMBL/GenBank/DDBJ whole genome shotgun (WGS) entry which is preliminary data.</text>
</comment>
<accession>S8C177</accession>
<feature type="chain" id="PRO_5004548765" evidence="2">
    <location>
        <begin position="20"/>
        <end position="229"/>
    </location>
</feature>
<evidence type="ECO:0000313" key="4">
    <source>
        <dbReference type="Proteomes" id="UP000015100"/>
    </source>
</evidence>
<dbReference type="Proteomes" id="UP000015100">
    <property type="component" value="Unassembled WGS sequence"/>
</dbReference>
<proteinExistence type="predicted"/>